<dbReference type="InterPro" id="IPR037284">
    <property type="entry name" value="SUF_FeS_clus_asmbl_SufBD_sf"/>
</dbReference>
<dbReference type="Pfam" id="PF01458">
    <property type="entry name" value="SUFBD_core"/>
    <property type="match status" value="1"/>
</dbReference>
<dbReference type="SUPFAM" id="SSF101960">
    <property type="entry name" value="Stabilizer of iron transporter SufD"/>
    <property type="match status" value="1"/>
</dbReference>
<comment type="similarity">
    <text evidence="1">Belongs to the iron-sulfur cluster assembly SufBD family.</text>
</comment>
<evidence type="ECO:0000259" key="2">
    <source>
        <dbReference type="Pfam" id="PF01458"/>
    </source>
</evidence>
<evidence type="ECO:0000313" key="3">
    <source>
        <dbReference type="EMBL" id="CEG12550.1"/>
    </source>
</evidence>
<evidence type="ECO:0000256" key="1">
    <source>
        <dbReference type="ARBA" id="ARBA00043967"/>
    </source>
</evidence>
<protein>
    <recommendedName>
        <fullName evidence="2">SUF system FeS cluster assembly SufBD core domain-containing protein</fullName>
    </recommendedName>
</protein>
<reference evidence="3" key="1">
    <citation type="submission" date="2014-09" db="EMBL/GenBank/DDBJ databases">
        <authorList>
            <person name="Probst J Alexander"/>
        </authorList>
    </citation>
    <scope>NUCLEOTIDE SEQUENCE</scope>
</reference>
<accession>A0A098EBZ8</accession>
<dbReference type="GO" id="GO:0016226">
    <property type="term" value="P:iron-sulfur cluster assembly"/>
    <property type="evidence" value="ECO:0007669"/>
    <property type="project" value="InterPro"/>
</dbReference>
<dbReference type="PANTHER" id="PTHR30508">
    <property type="entry name" value="FES CLUSTER ASSEMBLY PROTEIN SUF"/>
    <property type="match status" value="1"/>
</dbReference>
<dbReference type="PANTHER" id="PTHR30508:SF1">
    <property type="entry name" value="UPF0051 PROTEIN ABCI8, CHLOROPLASTIC-RELATED"/>
    <property type="match status" value="1"/>
</dbReference>
<dbReference type="EMBL" id="CCXY01000163">
    <property type="protein sequence ID" value="CEG12550.1"/>
    <property type="molecule type" value="Genomic_DNA"/>
</dbReference>
<organism evidence="3">
    <name type="scientific">groundwater metagenome</name>
    <dbReference type="NCBI Taxonomy" id="717931"/>
    <lineage>
        <taxon>unclassified sequences</taxon>
        <taxon>metagenomes</taxon>
        <taxon>ecological metagenomes</taxon>
    </lineage>
</organism>
<dbReference type="InterPro" id="IPR055346">
    <property type="entry name" value="Fe-S_cluster_assembly_SufBD"/>
</dbReference>
<dbReference type="InterPro" id="IPR000825">
    <property type="entry name" value="SUF_FeS_clus_asmbl_SufBD_core"/>
</dbReference>
<gene>
    <name evidence="3" type="ORF">MSIBF_A2450005</name>
</gene>
<sequence length="402" mass="43975">MENFKQKAEKAKEKKANFGSDIDLEKFTLNAPKYEYITDLSKILGNEKKELLDVGIDANNEKSGYIQKDASVIHSTGTNNGVEVISIKEALQKYDWAKDYYWKAVDVGTDKFTASAELNLMNGYFIRAEKGVKCPFPVSACLFIGTKNFSQSVHNIIIAEEGSELNIISGCLSASSVESGIHIGVSEFYVKKGAKISFTMIHKWNKEFAVRPRSVAIVEENGKFISNYICMSDVKTLQLYPAAKLNGKNSVARLTSILIAKEGAEMDVGGKIILNAENTKGEIISRAITTGGKIIARGNLTGNVPDVKAHMACQGLILSAKGSIKAIPEIEGNAMDIEMSHEAVVGKIEKDKIEYLMARGLSEEQATSTIVRGFLNVEIEGLGENLKRQIDEVIGLVTKEGY</sequence>
<proteinExistence type="inferred from homology"/>
<name>A0A098EBZ8_9ZZZZ</name>
<feature type="domain" description="SUF system FeS cluster assembly SufBD core" evidence="2">
    <location>
        <begin position="146"/>
        <end position="374"/>
    </location>
</feature>
<dbReference type="AlphaFoldDB" id="A0A098EBZ8"/>